<dbReference type="PANTHER" id="PTHR10434">
    <property type="entry name" value="1-ACYL-SN-GLYCEROL-3-PHOSPHATE ACYLTRANSFERASE"/>
    <property type="match status" value="1"/>
</dbReference>
<keyword evidence="2" id="KW-0808">Transferase</keyword>
<evidence type="ECO:0000313" key="6">
    <source>
        <dbReference type="Proteomes" id="UP000824028"/>
    </source>
</evidence>
<evidence type="ECO:0000256" key="3">
    <source>
        <dbReference type="ARBA" id="ARBA00023315"/>
    </source>
</evidence>
<keyword evidence="3 5" id="KW-0012">Acyltransferase</keyword>
<evidence type="ECO:0000313" key="5">
    <source>
        <dbReference type="EMBL" id="HIZ34093.1"/>
    </source>
</evidence>
<comment type="pathway">
    <text evidence="1">Lipid metabolism.</text>
</comment>
<dbReference type="SUPFAM" id="SSF69593">
    <property type="entry name" value="Glycerol-3-phosphate (1)-acyltransferase"/>
    <property type="match status" value="1"/>
</dbReference>
<accession>A0A9D2EA87</accession>
<reference evidence="5" key="2">
    <citation type="submission" date="2021-04" db="EMBL/GenBank/DDBJ databases">
        <authorList>
            <person name="Gilroy R."/>
        </authorList>
    </citation>
    <scope>NUCLEOTIDE SEQUENCE</scope>
    <source>
        <strain evidence="5">ChiHjej9B8-1298</strain>
    </source>
</reference>
<organism evidence="5 6">
    <name type="scientific">Candidatus Bacteroides merdigallinarum</name>
    <dbReference type="NCBI Taxonomy" id="2838473"/>
    <lineage>
        <taxon>Bacteria</taxon>
        <taxon>Pseudomonadati</taxon>
        <taxon>Bacteroidota</taxon>
        <taxon>Bacteroidia</taxon>
        <taxon>Bacteroidales</taxon>
        <taxon>Bacteroidaceae</taxon>
        <taxon>Bacteroides</taxon>
    </lineage>
</organism>
<dbReference type="GO" id="GO:0006654">
    <property type="term" value="P:phosphatidic acid biosynthetic process"/>
    <property type="evidence" value="ECO:0007669"/>
    <property type="project" value="TreeGrafter"/>
</dbReference>
<proteinExistence type="predicted"/>
<evidence type="ECO:0000256" key="2">
    <source>
        <dbReference type="ARBA" id="ARBA00022679"/>
    </source>
</evidence>
<dbReference type="PANTHER" id="PTHR10434:SF9">
    <property type="entry name" value="PHOSPHOLIPID_GLYCEROL ACYLTRANSFERASE DOMAIN-CONTAINING PROTEIN"/>
    <property type="match status" value="1"/>
</dbReference>
<dbReference type="EMBL" id="DXBX01000091">
    <property type="protein sequence ID" value="HIZ34093.1"/>
    <property type="molecule type" value="Genomic_DNA"/>
</dbReference>
<evidence type="ECO:0000259" key="4">
    <source>
        <dbReference type="SMART" id="SM00563"/>
    </source>
</evidence>
<feature type="domain" description="Phospholipid/glycerol acyltransferase" evidence="4">
    <location>
        <begin position="29"/>
        <end position="141"/>
    </location>
</feature>
<dbReference type="SMART" id="SM00563">
    <property type="entry name" value="PlsC"/>
    <property type="match status" value="1"/>
</dbReference>
<gene>
    <name evidence="5" type="ORF">H9814_11300</name>
</gene>
<dbReference type="Proteomes" id="UP000824028">
    <property type="component" value="Unassembled WGS sequence"/>
</dbReference>
<sequence length="181" mass="21328">MVNRLYRFIYFRLLGWKTRIDVPAYDKCVICGAPHTSNWDLLYGKLFCGMWRSKVHFLMKKEWFFFPLGPLFRALGGIPVDRGRNVSLTDQLARRFRESRTLRIAVTPEGTRRANPDWKRGFYYIALKAQVPILLVGIDYPTRTIACEKCLMPSGNYDEDIRTIKEYFTRFRGKKPQNFAL</sequence>
<dbReference type="InterPro" id="IPR002123">
    <property type="entry name" value="Plipid/glycerol_acylTrfase"/>
</dbReference>
<dbReference type="GO" id="GO:0003841">
    <property type="term" value="F:1-acylglycerol-3-phosphate O-acyltransferase activity"/>
    <property type="evidence" value="ECO:0007669"/>
    <property type="project" value="TreeGrafter"/>
</dbReference>
<reference evidence="5" key="1">
    <citation type="journal article" date="2021" name="PeerJ">
        <title>Extensive microbial diversity within the chicken gut microbiome revealed by metagenomics and culture.</title>
        <authorList>
            <person name="Gilroy R."/>
            <person name="Ravi A."/>
            <person name="Getino M."/>
            <person name="Pursley I."/>
            <person name="Horton D.L."/>
            <person name="Alikhan N.F."/>
            <person name="Baker D."/>
            <person name="Gharbi K."/>
            <person name="Hall N."/>
            <person name="Watson M."/>
            <person name="Adriaenssens E.M."/>
            <person name="Foster-Nyarko E."/>
            <person name="Jarju S."/>
            <person name="Secka A."/>
            <person name="Antonio M."/>
            <person name="Oren A."/>
            <person name="Chaudhuri R.R."/>
            <person name="La Ragione R."/>
            <person name="Hildebrand F."/>
            <person name="Pallen M.J."/>
        </authorList>
    </citation>
    <scope>NUCLEOTIDE SEQUENCE</scope>
    <source>
        <strain evidence="5">ChiHjej9B8-1298</strain>
    </source>
</reference>
<dbReference type="AlphaFoldDB" id="A0A9D2EA87"/>
<evidence type="ECO:0000256" key="1">
    <source>
        <dbReference type="ARBA" id="ARBA00005189"/>
    </source>
</evidence>
<dbReference type="Pfam" id="PF01553">
    <property type="entry name" value="Acyltransferase"/>
    <property type="match status" value="1"/>
</dbReference>
<name>A0A9D2EA87_9BACE</name>
<comment type="caution">
    <text evidence="5">The sequence shown here is derived from an EMBL/GenBank/DDBJ whole genome shotgun (WGS) entry which is preliminary data.</text>
</comment>
<protein>
    <submittedName>
        <fullName evidence="5">1-acyl-sn-glycerol-3-phosphate acyltransferase</fullName>
    </submittedName>
</protein>